<evidence type="ECO:0000256" key="5">
    <source>
        <dbReference type="SAM" id="Phobius"/>
    </source>
</evidence>
<protein>
    <submittedName>
        <fullName evidence="6">Uncharacterized protein</fullName>
    </submittedName>
</protein>
<comment type="subcellular location">
    <subcellularLocation>
        <location evidence="1">Membrane</location>
        <topology evidence="1">Multi-pass membrane protein</topology>
    </subcellularLocation>
</comment>
<dbReference type="PANTHER" id="PTHR23503:SF32">
    <property type="entry name" value="SOLUTE CARRIER FAMILY 2, FACILITATED GLUCOSE TRANSPORTER MEMBER 5"/>
    <property type="match status" value="1"/>
</dbReference>
<keyword evidence="7" id="KW-1185">Reference proteome</keyword>
<keyword evidence="3 5" id="KW-1133">Transmembrane helix</keyword>
<comment type="caution">
    <text evidence="6">The sequence shown here is derived from an EMBL/GenBank/DDBJ whole genome shotgun (WGS) entry which is preliminary data.</text>
</comment>
<evidence type="ECO:0000256" key="4">
    <source>
        <dbReference type="ARBA" id="ARBA00023136"/>
    </source>
</evidence>
<dbReference type="Pfam" id="PF00083">
    <property type="entry name" value="Sugar_tr"/>
    <property type="match status" value="2"/>
</dbReference>
<keyword evidence="4 5" id="KW-0472">Membrane</keyword>
<feature type="transmembrane region" description="Helical" evidence="5">
    <location>
        <begin position="42"/>
        <end position="64"/>
    </location>
</feature>
<organism evidence="6 7">
    <name type="scientific">Goodea atripinnis</name>
    <dbReference type="NCBI Taxonomy" id="208336"/>
    <lineage>
        <taxon>Eukaryota</taxon>
        <taxon>Metazoa</taxon>
        <taxon>Chordata</taxon>
        <taxon>Craniata</taxon>
        <taxon>Vertebrata</taxon>
        <taxon>Euteleostomi</taxon>
        <taxon>Actinopterygii</taxon>
        <taxon>Neopterygii</taxon>
        <taxon>Teleostei</taxon>
        <taxon>Neoteleostei</taxon>
        <taxon>Acanthomorphata</taxon>
        <taxon>Ovalentaria</taxon>
        <taxon>Atherinomorphae</taxon>
        <taxon>Cyprinodontiformes</taxon>
        <taxon>Goodeidae</taxon>
        <taxon>Goodea</taxon>
    </lineage>
</organism>
<dbReference type="PANTHER" id="PTHR23503">
    <property type="entry name" value="SOLUTE CARRIER FAMILY 2"/>
    <property type="match status" value="1"/>
</dbReference>
<evidence type="ECO:0000313" key="6">
    <source>
        <dbReference type="EMBL" id="MEQ2167336.1"/>
    </source>
</evidence>
<feature type="transmembrane region" description="Helical" evidence="5">
    <location>
        <begin position="70"/>
        <end position="91"/>
    </location>
</feature>
<evidence type="ECO:0000256" key="2">
    <source>
        <dbReference type="ARBA" id="ARBA00022692"/>
    </source>
</evidence>
<reference evidence="6 7" key="1">
    <citation type="submission" date="2021-06" db="EMBL/GenBank/DDBJ databases">
        <authorList>
            <person name="Palmer J.M."/>
        </authorList>
    </citation>
    <scope>NUCLEOTIDE SEQUENCE [LARGE SCALE GENOMIC DNA]</scope>
    <source>
        <strain evidence="6 7">GA_2019</strain>
        <tissue evidence="6">Muscle</tissue>
    </source>
</reference>
<gene>
    <name evidence="6" type="ORF">GOODEAATRI_003124</name>
</gene>
<proteinExistence type="predicted"/>
<feature type="transmembrane region" description="Helical" evidence="5">
    <location>
        <begin position="6"/>
        <end position="22"/>
    </location>
</feature>
<sequence length="139" mass="15695">MLGLTGIPAVIELVLLPFFPESPRYMLIQKRDEKNSRKGRRLLLLLGFGICCGACVLLTVALNFQRGLGPYSFIIFSVICLVTLIYIWMVVPETKNKTFMEVFQMFAERNKTEIKVGDGDLPLKDSKESLESAEKITAF</sequence>
<dbReference type="EMBL" id="JAHRIO010030102">
    <property type="protein sequence ID" value="MEQ2167336.1"/>
    <property type="molecule type" value="Genomic_DNA"/>
</dbReference>
<dbReference type="InterPro" id="IPR045263">
    <property type="entry name" value="GLUT"/>
</dbReference>
<keyword evidence="2 5" id="KW-0812">Transmembrane</keyword>
<accession>A0ABV0N8I1</accession>
<name>A0ABV0N8I1_9TELE</name>
<evidence type="ECO:0000256" key="3">
    <source>
        <dbReference type="ARBA" id="ARBA00022989"/>
    </source>
</evidence>
<dbReference type="InterPro" id="IPR005828">
    <property type="entry name" value="MFS_sugar_transport-like"/>
</dbReference>
<dbReference type="Proteomes" id="UP001476798">
    <property type="component" value="Unassembled WGS sequence"/>
</dbReference>
<dbReference type="Gene3D" id="1.20.1250.20">
    <property type="entry name" value="MFS general substrate transporter like domains"/>
    <property type="match status" value="2"/>
</dbReference>
<dbReference type="InterPro" id="IPR036259">
    <property type="entry name" value="MFS_trans_sf"/>
</dbReference>
<evidence type="ECO:0000313" key="7">
    <source>
        <dbReference type="Proteomes" id="UP001476798"/>
    </source>
</evidence>
<evidence type="ECO:0000256" key="1">
    <source>
        <dbReference type="ARBA" id="ARBA00004141"/>
    </source>
</evidence>